<evidence type="ECO:0000313" key="2">
    <source>
        <dbReference type="Proteomes" id="UP001500390"/>
    </source>
</evidence>
<dbReference type="RefSeq" id="WP_159899543.1">
    <property type="nucleotide sequence ID" value="NZ_BAABFX010000053.1"/>
</dbReference>
<accession>A0ABP8KD51</accession>
<name>A0ABP8KD51_9MICO</name>
<reference evidence="2" key="1">
    <citation type="journal article" date="2019" name="Int. J. Syst. Evol. Microbiol.">
        <title>The Global Catalogue of Microorganisms (GCM) 10K type strain sequencing project: providing services to taxonomists for standard genome sequencing and annotation.</title>
        <authorList>
            <consortium name="The Broad Institute Genomics Platform"/>
            <consortium name="The Broad Institute Genome Sequencing Center for Infectious Disease"/>
            <person name="Wu L."/>
            <person name="Ma J."/>
        </authorList>
    </citation>
    <scope>NUCLEOTIDE SEQUENCE [LARGE SCALE GENOMIC DNA]</scope>
    <source>
        <strain evidence="2">JCM 17738</strain>
    </source>
</reference>
<dbReference type="Proteomes" id="UP001500390">
    <property type="component" value="Unassembled WGS sequence"/>
</dbReference>
<keyword evidence="2" id="KW-1185">Reference proteome</keyword>
<protein>
    <submittedName>
        <fullName evidence="1">Uncharacterized protein</fullName>
    </submittedName>
</protein>
<gene>
    <name evidence="1" type="ORF">GCM10023153_34130</name>
</gene>
<comment type="caution">
    <text evidence="1">The sequence shown here is derived from an EMBL/GenBank/DDBJ whole genome shotgun (WGS) entry which is preliminary data.</text>
</comment>
<proteinExistence type="predicted"/>
<sequence length="97" mass="10715">MAHEGRTGRIPRPTLLAAIVGKAVATTLSGPARHYRDLALLCALVVDPFELVDQMTRKDRQRLRLASRLLDNAHPAWLLLPAAIRSRGRITYGVLHG</sequence>
<dbReference type="EMBL" id="BAABFX010000053">
    <property type="protein sequence ID" value="GAA4403826.1"/>
    <property type="molecule type" value="Genomic_DNA"/>
</dbReference>
<organism evidence="1 2">
    <name type="scientific">Ornithinibacter aureus</name>
    <dbReference type="NCBI Taxonomy" id="622664"/>
    <lineage>
        <taxon>Bacteria</taxon>
        <taxon>Bacillati</taxon>
        <taxon>Actinomycetota</taxon>
        <taxon>Actinomycetes</taxon>
        <taxon>Micrococcales</taxon>
        <taxon>Intrasporangiaceae</taxon>
        <taxon>Ornithinibacter</taxon>
    </lineage>
</organism>
<evidence type="ECO:0000313" key="1">
    <source>
        <dbReference type="EMBL" id="GAA4403826.1"/>
    </source>
</evidence>